<evidence type="ECO:0000313" key="17">
    <source>
        <dbReference type="Proteomes" id="UP000018467"/>
    </source>
</evidence>
<dbReference type="InterPro" id="IPR028325">
    <property type="entry name" value="VG_K_chnl"/>
</dbReference>
<evidence type="ECO:0000259" key="14">
    <source>
        <dbReference type="Pfam" id="PF00520"/>
    </source>
</evidence>
<dbReference type="Gene3D" id="1.10.287.70">
    <property type="match status" value="1"/>
</dbReference>
<dbReference type="FunFam" id="1.10.287.70:FF:000005">
    <property type="entry name" value="potassium voltage-gated channel subfamily G member 1"/>
    <property type="match status" value="1"/>
</dbReference>
<dbReference type="GO" id="GO:0001508">
    <property type="term" value="P:action potential"/>
    <property type="evidence" value="ECO:0007669"/>
    <property type="project" value="TreeGrafter"/>
</dbReference>
<dbReference type="Proteomes" id="UP000018467">
    <property type="component" value="Unassembled WGS sequence"/>
</dbReference>
<reference evidence="17" key="2">
    <citation type="journal article" date="2014" name="Nat. Commun.">
        <title>The cavefish genome reveals candidate genes for eye loss.</title>
        <authorList>
            <person name="McGaugh S.E."/>
            <person name="Gross J.B."/>
            <person name="Aken B."/>
            <person name="Blin M."/>
            <person name="Borowsky R."/>
            <person name="Chalopin D."/>
            <person name="Hinaux H."/>
            <person name="Jeffery W.R."/>
            <person name="Keene A."/>
            <person name="Ma L."/>
            <person name="Minx P."/>
            <person name="Murphy D."/>
            <person name="O'Quin K.E."/>
            <person name="Retaux S."/>
            <person name="Rohner N."/>
            <person name="Searle S.M."/>
            <person name="Stahl B.A."/>
            <person name="Tabin C."/>
            <person name="Volff J.N."/>
            <person name="Yoshizawa M."/>
            <person name="Warren W.C."/>
        </authorList>
    </citation>
    <scope>NUCLEOTIDE SEQUENCE [LARGE SCALE GENOMIC DNA]</scope>
    <source>
        <strain evidence="17">female</strain>
    </source>
</reference>
<dbReference type="InterPro" id="IPR003971">
    <property type="entry name" value="K_chnl_volt-dep_Kv5/Kv9"/>
</dbReference>
<dbReference type="GeneTree" id="ENSGT00940000160213"/>
<evidence type="ECO:0000256" key="4">
    <source>
        <dbReference type="ARBA" id="ARBA00022538"/>
    </source>
</evidence>
<feature type="domain" description="Potassium channel tetramerisation-type BTB" evidence="15">
    <location>
        <begin position="28"/>
        <end position="128"/>
    </location>
</feature>
<organism evidence="16 17">
    <name type="scientific">Astyanax mexicanus</name>
    <name type="common">Blind cave fish</name>
    <name type="synonym">Astyanax fasciatus mexicanus</name>
    <dbReference type="NCBI Taxonomy" id="7994"/>
    <lineage>
        <taxon>Eukaryota</taxon>
        <taxon>Metazoa</taxon>
        <taxon>Chordata</taxon>
        <taxon>Craniata</taxon>
        <taxon>Vertebrata</taxon>
        <taxon>Euteleostomi</taxon>
        <taxon>Actinopterygii</taxon>
        <taxon>Neopterygii</taxon>
        <taxon>Teleostei</taxon>
        <taxon>Ostariophysi</taxon>
        <taxon>Characiformes</taxon>
        <taxon>Characoidei</taxon>
        <taxon>Acestrorhamphidae</taxon>
        <taxon>Acestrorhamphinae</taxon>
        <taxon>Astyanax</taxon>
    </lineage>
</organism>
<keyword evidence="8" id="KW-0630">Potassium</keyword>
<dbReference type="InParanoid" id="A0A3B1ICU3"/>
<protein>
    <submittedName>
        <fullName evidence="16">Potassium voltage-gated channel, subfamily F, member 1a</fullName>
    </submittedName>
</protein>
<evidence type="ECO:0000256" key="1">
    <source>
        <dbReference type="ARBA" id="ARBA00004651"/>
    </source>
</evidence>
<keyword evidence="3" id="KW-1003">Cell membrane</keyword>
<reference evidence="16" key="4">
    <citation type="submission" date="2025-09" db="UniProtKB">
        <authorList>
            <consortium name="Ensembl"/>
        </authorList>
    </citation>
    <scope>IDENTIFICATION</scope>
</reference>
<keyword evidence="10" id="KW-0406">Ion transport</keyword>
<dbReference type="STRING" id="7994.ENSAMXP00000027712"/>
<dbReference type="GO" id="GO:0005249">
    <property type="term" value="F:voltage-gated potassium channel activity"/>
    <property type="evidence" value="ECO:0007669"/>
    <property type="project" value="InterPro"/>
</dbReference>
<keyword evidence="11 13" id="KW-0472">Membrane</keyword>
<evidence type="ECO:0000256" key="7">
    <source>
        <dbReference type="ARBA" id="ARBA00022882"/>
    </source>
</evidence>
<comment type="subcellular location">
    <subcellularLocation>
        <location evidence="1">Cell membrane</location>
        <topology evidence="1">Multi-pass membrane protein</topology>
    </subcellularLocation>
</comment>
<keyword evidence="4" id="KW-0633">Potassium transport</keyword>
<dbReference type="GO" id="GO:0008076">
    <property type="term" value="C:voltage-gated potassium channel complex"/>
    <property type="evidence" value="ECO:0007669"/>
    <property type="project" value="InterPro"/>
</dbReference>
<dbReference type="PANTHER" id="PTHR11537:SF171">
    <property type="entry name" value="POTASSIUM VOLTAGE-GATED CHANNEL SUBFAMILY F MEMBER 1"/>
    <property type="match status" value="1"/>
</dbReference>
<dbReference type="PRINTS" id="PR01491">
    <property type="entry name" value="KVCHANNEL"/>
</dbReference>
<reference evidence="17" key="1">
    <citation type="submission" date="2013-03" db="EMBL/GenBank/DDBJ databases">
        <authorList>
            <person name="Jeffery W."/>
            <person name="Warren W."/>
            <person name="Wilson R.K."/>
        </authorList>
    </citation>
    <scope>NUCLEOTIDE SEQUENCE</scope>
    <source>
        <strain evidence="17">female</strain>
    </source>
</reference>
<dbReference type="InterPro" id="IPR048010">
    <property type="entry name" value="KCNF1-like_BTB_POZ"/>
</dbReference>
<evidence type="ECO:0000256" key="10">
    <source>
        <dbReference type="ARBA" id="ARBA00023065"/>
    </source>
</evidence>
<proteinExistence type="predicted"/>
<keyword evidence="6" id="KW-0631">Potassium channel</keyword>
<evidence type="ECO:0000256" key="11">
    <source>
        <dbReference type="ARBA" id="ARBA00023136"/>
    </source>
</evidence>
<sequence length="482" mass="53733">MWGPLRARLGDWSGSSWEEESGEDAELLLNIGGVKQVLHADLLKRYPDTRLGELAELCARSPDELSELCDDYDPASGELFFDRDPDAFRCIAEVYIYGEVHMRRGMCPVCFMHEMEFWRVDAELLDECCQSCVSEARDELEEISEKVRAMLERTEEDEAAALSWRERCRAFLWKLMEKPESSVAARAVAVTSFFFVVLSSAAMCAGTVPELHVCCDEAGNAREHPVLEAVEMACMAWFTLEYVLRLAAAPDRARFALSFMNVVDVLAIVPFYVLLALTHVGARLGALELANAQQCVQALRVLRVARVLKLARHSSGLRTLTHALSSSAKELGLLLTYMGVGIFLFAALAYTLEQSHPDTMFTSMPQSFWWAIITMTTVGYGDVYPKTTLGRCNAAVSFLCGVVAIALPIHPIINNFVTFYNKQRALESAAKHEIELMALRSQEEEKREGKGQRATHGPVCTSHSYANIPLLEDPCQSFSETS</sequence>
<evidence type="ECO:0000256" key="2">
    <source>
        <dbReference type="ARBA" id="ARBA00022448"/>
    </source>
</evidence>
<evidence type="ECO:0000256" key="12">
    <source>
        <dbReference type="ARBA" id="ARBA00023303"/>
    </source>
</evidence>
<feature type="domain" description="Ion transport" evidence="14">
    <location>
        <begin position="187"/>
        <end position="423"/>
    </location>
</feature>
<dbReference type="Pfam" id="PF02214">
    <property type="entry name" value="BTB_2"/>
    <property type="match status" value="1"/>
</dbReference>
<dbReference type="Bgee" id="ENSAMXG00000041403">
    <property type="expression patterns" value="Expressed in heart"/>
</dbReference>
<keyword evidence="7" id="KW-0851">Voltage-gated channel</keyword>
<dbReference type="InterPro" id="IPR011333">
    <property type="entry name" value="SKP1/BTB/POZ_sf"/>
</dbReference>
<name>A0A3B1ICU3_ASTMX</name>
<dbReference type="PRINTS" id="PR00169">
    <property type="entry name" value="KCHANNEL"/>
</dbReference>
<dbReference type="CDD" id="cd18381">
    <property type="entry name" value="BTB_POZ_Kv5_KCNF1"/>
    <property type="match status" value="1"/>
</dbReference>
<feature type="transmembrane region" description="Helical" evidence="13">
    <location>
        <begin position="367"/>
        <end position="385"/>
    </location>
</feature>
<evidence type="ECO:0000256" key="13">
    <source>
        <dbReference type="SAM" id="Phobius"/>
    </source>
</evidence>
<accession>A0A3B1ICU3</accession>
<dbReference type="PANTHER" id="PTHR11537">
    <property type="entry name" value="VOLTAGE-GATED POTASSIUM CHANNEL"/>
    <property type="match status" value="1"/>
</dbReference>
<dbReference type="Gene3D" id="3.30.710.10">
    <property type="entry name" value="Potassium Channel Kv1.1, Chain A"/>
    <property type="match status" value="1"/>
</dbReference>
<dbReference type="InterPro" id="IPR005821">
    <property type="entry name" value="Ion_trans_dom"/>
</dbReference>
<dbReference type="PRINTS" id="PR01494">
    <property type="entry name" value="KV9CHANNEL"/>
</dbReference>
<evidence type="ECO:0000256" key="8">
    <source>
        <dbReference type="ARBA" id="ARBA00022958"/>
    </source>
</evidence>
<dbReference type="SUPFAM" id="SSF81324">
    <property type="entry name" value="Voltage-gated potassium channels"/>
    <property type="match status" value="1"/>
</dbReference>
<keyword evidence="12" id="KW-0407">Ion channel</keyword>
<dbReference type="Gene3D" id="1.20.120.350">
    <property type="entry name" value="Voltage-gated potassium channels. Chain C"/>
    <property type="match status" value="1"/>
</dbReference>
<keyword evidence="17" id="KW-1185">Reference proteome</keyword>
<evidence type="ECO:0000256" key="3">
    <source>
        <dbReference type="ARBA" id="ARBA00022475"/>
    </source>
</evidence>
<dbReference type="Ensembl" id="ENSAMXT00000049760.1">
    <property type="protein sequence ID" value="ENSAMXP00000027712.1"/>
    <property type="gene ID" value="ENSAMXG00000041403.1"/>
</dbReference>
<feature type="transmembrane region" description="Helical" evidence="13">
    <location>
        <begin position="331"/>
        <end position="352"/>
    </location>
</feature>
<reference evidence="16" key="3">
    <citation type="submission" date="2025-08" db="UniProtKB">
        <authorList>
            <consortium name="Ensembl"/>
        </authorList>
    </citation>
    <scope>IDENTIFICATION</scope>
</reference>
<dbReference type="SUPFAM" id="SSF54695">
    <property type="entry name" value="POZ domain"/>
    <property type="match status" value="1"/>
</dbReference>
<dbReference type="Pfam" id="PF00520">
    <property type="entry name" value="Ion_trans"/>
    <property type="match status" value="1"/>
</dbReference>
<keyword evidence="9 13" id="KW-1133">Transmembrane helix</keyword>
<keyword evidence="2" id="KW-0813">Transport</keyword>
<dbReference type="GO" id="GO:0051260">
    <property type="term" value="P:protein homooligomerization"/>
    <property type="evidence" value="ECO:0007669"/>
    <property type="project" value="InterPro"/>
</dbReference>
<dbReference type="InterPro" id="IPR027359">
    <property type="entry name" value="Volt_channel_dom_sf"/>
</dbReference>
<evidence type="ECO:0000259" key="15">
    <source>
        <dbReference type="Pfam" id="PF02214"/>
    </source>
</evidence>
<keyword evidence="5 13" id="KW-0812">Transmembrane</keyword>
<dbReference type="InterPro" id="IPR003131">
    <property type="entry name" value="T1-type_BTB"/>
</dbReference>
<evidence type="ECO:0000256" key="9">
    <source>
        <dbReference type="ARBA" id="ARBA00022989"/>
    </source>
</evidence>
<evidence type="ECO:0000313" key="16">
    <source>
        <dbReference type="Ensembl" id="ENSAMXP00000027712.1"/>
    </source>
</evidence>
<dbReference type="AlphaFoldDB" id="A0A3B1ICU3"/>
<evidence type="ECO:0000256" key="5">
    <source>
        <dbReference type="ARBA" id="ARBA00022692"/>
    </source>
</evidence>
<feature type="transmembrane region" description="Helical" evidence="13">
    <location>
        <begin position="392"/>
        <end position="413"/>
    </location>
</feature>
<dbReference type="InterPro" id="IPR003968">
    <property type="entry name" value="K_chnl_volt-dep_Kv"/>
</dbReference>
<feature type="transmembrane region" description="Helical" evidence="13">
    <location>
        <begin position="255"/>
        <end position="277"/>
    </location>
</feature>
<evidence type="ECO:0000256" key="6">
    <source>
        <dbReference type="ARBA" id="ARBA00022826"/>
    </source>
</evidence>